<evidence type="ECO:0000256" key="5">
    <source>
        <dbReference type="ARBA" id="ARBA00022630"/>
    </source>
</evidence>
<comment type="catalytic activity">
    <reaction evidence="10 11">
        <text>protoporphyrinogen IX + 3 O2 = protoporphyrin IX + 3 H2O2</text>
        <dbReference type="Rhea" id="RHEA:25576"/>
        <dbReference type="ChEBI" id="CHEBI:15379"/>
        <dbReference type="ChEBI" id="CHEBI:16240"/>
        <dbReference type="ChEBI" id="CHEBI:57306"/>
        <dbReference type="ChEBI" id="CHEBI:57307"/>
        <dbReference type="EC" id="1.3.3.4"/>
    </reaction>
</comment>
<dbReference type="SUPFAM" id="SSF54373">
    <property type="entry name" value="FAD-linked reductases, C-terminal domain"/>
    <property type="match status" value="1"/>
</dbReference>
<evidence type="ECO:0000256" key="7">
    <source>
        <dbReference type="ARBA" id="ARBA00023002"/>
    </source>
</evidence>
<name>A0ABR4DL91_9PEZI</name>
<evidence type="ECO:0000256" key="8">
    <source>
        <dbReference type="ARBA" id="ARBA00023133"/>
    </source>
</evidence>
<sequence length="684" mass="76101">MYATSLRSLERLGARRGGGVVVKKSLPPSSEAFRSQRRLKSSRAAPLQIVRDKSRPPKDVAVLGGGLTGLSTAWYLTRTLPSARITIYDSRNRLGGWIETDDVHVRGADGSEGTVRFEHAARMIKPQDQPGGQVPRWDDLVFFDLVSKLKLEDQLMSNQKGEEKLRGYIYYPDHLVGPIPAQFRPFKDPLGTLRIVYSLFTEPVYDGLVPALLHAARTNMAQIQQDLASRRTDMSVGEYMSHMLGSRAQVDKMFSAIIHGITGGDIWQTSMASGPFADRLRPARTRDMPVTARMVCEADYNMMRELARDEATFELASRHLGSSALWFRDGFSTLPNAMVDALKKNPKVTIKTGEPVTSLAYHDQLDKIAVTSSKHNQPVLYDKVVSTIYAKDLAKMAGNLLPSLEQSTAVTIMLVNIWYPIPKLNFPYHGFGYLLPQALAPEANPECVLGVIFDSDREYPVPTPANPHPAARGADSHQGTKLTVMMGGHYWSDLPRSFIPDEADAKRLALAAVQRHLNLPPELAEVAHTQATLCIDCIPQHLIGHASRMAKAHGELEWAFKGRLAVAGQSYTNPGVLSSLRAGRDVAVHIAREHWPHEGEADRRSRVEEQQRQGMVVEQDMDPVGETGLQRFAKVPSYGEVPTVLIPLRYEYKKKLFVSRDGTVLPKHRKDESKEEQVRGQQGQ</sequence>
<reference evidence="14 15" key="1">
    <citation type="journal article" date="2024" name="Commun. Biol.">
        <title>Comparative genomic analysis of thermophilic fungi reveals convergent evolutionary adaptations and gene losses.</title>
        <authorList>
            <person name="Steindorff A.S."/>
            <person name="Aguilar-Pontes M.V."/>
            <person name="Robinson A.J."/>
            <person name="Andreopoulos B."/>
            <person name="LaButti K."/>
            <person name="Kuo A."/>
            <person name="Mondo S."/>
            <person name="Riley R."/>
            <person name="Otillar R."/>
            <person name="Haridas S."/>
            <person name="Lipzen A."/>
            <person name="Grimwood J."/>
            <person name="Schmutz J."/>
            <person name="Clum A."/>
            <person name="Reid I.D."/>
            <person name="Moisan M.C."/>
            <person name="Butler G."/>
            <person name="Nguyen T.T.M."/>
            <person name="Dewar K."/>
            <person name="Conant G."/>
            <person name="Drula E."/>
            <person name="Henrissat B."/>
            <person name="Hansel C."/>
            <person name="Singer S."/>
            <person name="Hutchinson M.I."/>
            <person name="de Vries R.P."/>
            <person name="Natvig D.O."/>
            <person name="Powell A.J."/>
            <person name="Tsang A."/>
            <person name="Grigoriev I.V."/>
        </authorList>
    </citation>
    <scope>NUCLEOTIDE SEQUENCE [LARGE SCALE GENOMIC DNA]</scope>
    <source>
        <strain evidence="14 15">ATCC 22073</strain>
    </source>
</reference>
<dbReference type="Gene3D" id="3.50.50.60">
    <property type="entry name" value="FAD/NAD(P)-binding domain"/>
    <property type="match status" value="1"/>
</dbReference>
<gene>
    <name evidence="14" type="ORF">VTJ83DRAFT_499</name>
</gene>
<evidence type="ECO:0000256" key="2">
    <source>
        <dbReference type="ARBA" id="ARBA00005073"/>
    </source>
</evidence>
<evidence type="ECO:0000256" key="1">
    <source>
        <dbReference type="ARBA" id="ARBA00002600"/>
    </source>
</evidence>
<keyword evidence="15" id="KW-1185">Reference proteome</keyword>
<evidence type="ECO:0000256" key="4">
    <source>
        <dbReference type="ARBA" id="ARBA00012867"/>
    </source>
</evidence>
<dbReference type="GeneID" id="98126183"/>
<evidence type="ECO:0000256" key="3">
    <source>
        <dbReference type="ARBA" id="ARBA00010551"/>
    </source>
</evidence>
<dbReference type="EC" id="1.3.3.4" evidence="4 11"/>
<comment type="cofactor">
    <cofactor evidence="11">
        <name>FAD</name>
        <dbReference type="ChEBI" id="CHEBI:57692"/>
    </cofactor>
    <text evidence="11">Binds 1 FAD per subunit.</text>
</comment>
<keyword evidence="9 11" id="KW-0627">Porphyrin biosynthesis</keyword>
<evidence type="ECO:0000313" key="15">
    <source>
        <dbReference type="Proteomes" id="UP001600064"/>
    </source>
</evidence>
<keyword evidence="6 11" id="KW-0274">FAD</keyword>
<comment type="pathway">
    <text evidence="2 11">Porphyrin-containing compound metabolism; protoporphyrin-IX biosynthesis; protoporphyrin-IX from protoporphyrinogen-IX: step 1/1.</text>
</comment>
<comment type="similarity">
    <text evidence="3 11">Belongs to the protoporphyrinogen/coproporphyrinogen oxidase family. Protoporphyrinogen oxidase subfamily.</text>
</comment>
<evidence type="ECO:0000256" key="12">
    <source>
        <dbReference type="SAM" id="MobiDB-lite"/>
    </source>
</evidence>
<dbReference type="InterPro" id="IPR004572">
    <property type="entry name" value="Protoporphyrinogen_oxidase"/>
</dbReference>
<protein>
    <recommendedName>
        <fullName evidence="4 11">Protoporphyrinogen oxidase</fullName>
        <ecNumber evidence="4 11">1.3.3.4</ecNumber>
    </recommendedName>
</protein>
<dbReference type="InterPro" id="IPR036188">
    <property type="entry name" value="FAD/NAD-bd_sf"/>
</dbReference>
<evidence type="ECO:0000256" key="9">
    <source>
        <dbReference type="ARBA" id="ARBA00023244"/>
    </source>
</evidence>
<dbReference type="InterPro" id="IPR002937">
    <property type="entry name" value="Amino_oxidase"/>
</dbReference>
<evidence type="ECO:0000313" key="14">
    <source>
        <dbReference type="EMBL" id="KAL2271128.1"/>
    </source>
</evidence>
<feature type="domain" description="Amine oxidase" evidence="13">
    <location>
        <begin position="67"/>
        <end position="404"/>
    </location>
</feature>
<organism evidence="14 15">
    <name type="scientific">Remersonia thermophila</name>
    <dbReference type="NCBI Taxonomy" id="72144"/>
    <lineage>
        <taxon>Eukaryota</taxon>
        <taxon>Fungi</taxon>
        <taxon>Dikarya</taxon>
        <taxon>Ascomycota</taxon>
        <taxon>Pezizomycotina</taxon>
        <taxon>Sordariomycetes</taxon>
        <taxon>Sordariomycetidae</taxon>
        <taxon>Sordariales</taxon>
        <taxon>Sordariales incertae sedis</taxon>
        <taxon>Remersonia</taxon>
    </lineage>
</organism>
<dbReference type="RefSeq" id="XP_070869852.1">
    <property type="nucleotide sequence ID" value="XM_071011539.1"/>
</dbReference>
<evidence type="ECO:0000259" key="13">
    <source>
        <dbReference type="Pfam" id="PF01593"/>
    </source>
</evidence>
<proteinExistence type="inferred from homology"/>
<comment type="subcellular location">
    <subcellularLocation>
        <location evidence="11">Mitochondrion inner membrane</location>
    </subcellularLocation>
</comment>
<evidence type="ECO:0000256" key="10">
    <source>
        <dbReference type="ARBA" id="ARBA00047554"/>
    </source>
</evidence>
<keyword evidence="5 11" id="KW-0285">Flavoprotein</keyword>
<dbReference type="Pfam" id="PF01593">
    <property type="entry name" value="Amino_oxidase"/>
    <property type="match status" value="1"/>
</dbReference>
<dbReference type="NCBIfam" id="TIGR00562">
    <property type="entry name" value="proto_IX_ox"/>
    <property type="match status" value="1"/>
</dbReference>
<dbReference type="Proteomes" id="UP001600064">
    <property type="component" value="Unassembled WGS sequence"/>
</dbReference>
<keyword evidence="8 11" id="KW-0350">Heme biosynthesis</keyword>
<dbReference type="InterPro" id="IPR050464">
    <property type="entry name" value="Zeta_carotene_desat/Oxidored"/>
</dbReference>
<dbReference type="PANTHER" id="PTHR42923">
    <property type="entry name" value="PROTOPORPHYRINOGEN OXIDASE"/>
    <property type="match status" value="1"/>
</dbReference>
<evidence type="ECO:0000256" key="6">
    <source>
        <dbReference type="ARBA" id="ARBA00022827"/>
    </source>
</evidence>
<feature type="region of interest" description="Disordered" evidence="12">
    <location>
        <begin position="663"/>
        <end position="684"/>
    </location>
</feature>
<dbReference type="EMBL" id="JAZGUE010000001">
    <property type="protein sequence ID" value="KAL2271128.1"/>
    <property type="molecule type" value="Genomic_DNA"/>
</dbReference>
<keyword evidence="7 11" id="KW-0560">Oxidoreductase</keyword>
<feature type="compositionally biased region" description="Basic and acidic residues" evidence="12">
    <location>
        <begin position="669"/>
        <end position="678"/>
    </location>
</feature>
<comment type="function">
    <text evidence="1 11">Catalyzes the 6-electron oxidation of protoporphyrinogen-IX to form protoporphyrin-IX.</text>
</comment>
<dbReference type="PANTHER" id="PTHR42923:SF3">
    <property type="entry name" value="PROTOPORPHYRINOGEN OXIDASE"/>
    <property type="match status" value="1"/>
</dbReference>
<comment type="caution">
    <text evidence="14">The sequence shown here is derived from an EMBL/GenBank/DDBJ whole genome shotgun (WGS) entry which is preliminary data.</text>
</comment>
<accession>A0ABR4DL91</accession>
<dbReference type="SUPFAM" id="SSF51905">
    <property type="entry name" value="FAD/NAD(P)-binding domain"/>
    <property type="match status" value="1"/>
</dbReference>
<evidence type="ECO:0000256" key="11">
    <source>
        <dbReference type="RuleBase" id="RU367069"/>
    </source>
</evidence>